<comment type="caution">
    <text evidence="5">The sequence shown here is derived from an EMBL/GenBank/DDBJ whole genome shotgun (WGS) entry which is preliminary data.</text>
</comment>
<dbReference type="OrthoDB" id="34150at2"/>
<keyword evidence="6" id="KW-1185">Reference proteome</keyword>
<dbReference type="Proteomes" id="UP000297753">
    <property type="component" value="Unassembled WGS sequence"/>
</dbReference>
<keyword evidence="2" id="KW-0238">DNA-binding</keyword>
<gene>
    <name evidence="5" type="ORF">ELS82_06315</name>
</gene>
<accession>A0A4Y8WHW1</accession>
<dbReference type="InterPro" id="IPR018062">
    <property type="entry name" value="HTH_AraC-typ_CS"/>
</dbReference>
<dbReference type="Gene3D" id="1.10.10.60">
    <property type="entry name" value="Homeodomain-like"/>
    <property type="match status" value="2"/>
</dbReference>
<dbReference type="Pfam" id="PF06719">
    <property type="entry name" value="AraC_N"/>
    <property type="match status" value="1"/>
</dbReference>
<keyword evidence="1" id="KW-0805">Transcription regulation</keyword>
<proteinExistence type="predicted"/>
<evidence type="ECO:0000256" key="2">
    <source>
        <dbReference type="ARBA" id="ARBA00023125"/>
    </source>
</evidence>
<dbReference type="RefSeq" id="WP_134834721.1">
    <property type="nucleotide sequence ID" value="NZ_SATR01000006.1"/>
</dbReference>
<dbReference type="InterPro" id="IPR018060">
    <property type="entry name" value="HTH_AraC"/>
</dbReference>
<dbReference type="GO" id="GO:0003700">
    <property type="term" value="F:DNA-binding transcription factor activity"/>
    <property type="evidence" value="ECO:0007669"/>
    <property type="project" value="InterPro"/>
</dbReference>
<evidence type="ECO:0000313" key="5">
    <source>
        <dbReference type="EMBL" id="TFH92520.1"/>
    </source>
</evidence>
<keyword evidence="3" id="KW-0804">Transcription</keyword>
<name>A0A4Y8WHW1_9VIBR</name>
<dbReference type="PROSITE" id="PS00041">
    <property type="entry name" value="HTH_ARAC_FAMILY_1"/>
    <property type="match status" value="1"/>
</dbReference>
<dbReference type="Pfam" id="PF12833">
    <property type="entry name" value="HTH_18"/>
    <property type="match status" value="1"/>
</dbReference>
<sequence>MSLANLMQQYVELNQLENLEGISKTKIEGVFFYRSSKGNNRQPFVYQSGVIVLGQGHKNIYLGDKPVRYGSEDYLVVGVPMPLECESFPDNGEPLLGLSISIDPQVLHRLVNKLESLHCYKPHDERCVGAGLGAVKMDDGMLDVCKRIMKALCCPIEAEILADSLMEELAYRALMSSEGQVLFDLARHDGHYARVAKALEFLHNNYHETVTVQHLAQQANMSVSAFHQAFRDVTLESPIQYMKKVRLNKARELIQLEGVRVGVAARSVGYNSTSQFSREFKRHFNQTPTEINATADD</sequence>
<dbReference type="InterPro" id="IPR009594">
    <property type="entry name" value="Tscrpt_reg_HTH_AraC_N"/>
</dbReference>
<feature type="domain" description="HTH araC/xylS-type" evidence="4">
    <location>
        <begin position="196"/>
        <end position="294"/>
    </location>
</feature>
<dbReference type="SMART" id="SM00342">
    <property type="entry name" value="HTH_ARAC"/>
    <property type="match status" value="1"/>
</dbReference>
<evidence type="ECO:0000256" key="1">
    <source>
        <dbReference type="ARBA" id="ARBA00023015"/>
    </source>
</evidence>
<dbReference type="PROSITE" id="PS01124">
    <property type="entry name" value="HTH_ARAC_FAMILY_2"/>
    <property type="match status" value="1"/>
</dbReference>
<dbReference type="SUPFAM" id="SSF46689">
    <property type="entry name" value="Homeodomain-like"/>
    <property type="match status" value="2"/>
</dbReference>
<dbReference type="InterPro" id="IPR009057">
    <property type="entry name" value="Homeodomain-like_sf"/>
</dbReference>
<dbReference type="PANTHER" id="PTHR43436">
    <property type="entry name" value="ARAC-FAMILY TRANSCRIPTIONAL REGULATOR"/>
    <property type="match status" value="1"/>
</dbReference>
<evidence type="ECO:0000259" key="4">
    <source>
        <dbReference type="PROSITE" id="PS01124"/>
    </source>
</evidence>
<dbReference type="EMBL" id="SATR01000006">
    <property type="protein sequence ID" value="TFH92520.1"/>
    <property type="molecule type" value="Genomic_DNA"/>
</dbReference>
<dbReference type="AlphaFoldDB" id="A0A4Y8WHW1"/>
<evidence type="ECO:0000256" key="3">
    <source>
        <dbReference type="ARBA" id="ARBA00023163"/>
    </source>
</evidence>
<dbReference type="GO" id="GO:0043565">
    <property type="term" value="F:sequence-specific DNA binding"/>
    <property type="evidence" value="ECO:0007669"/>
    <property type="project" value="InterPro"/>
</dbReference>
<protein>
    <submittedName>
        <fullName evidence="5">AraC family transcriptional regulator</fullName>
    </submittedName>
</protein>
<organism evidence="5 6">
    <name type="scientific">Vibrio ouci</name>
    <dbReference type="NCBI Taxonomy" id="2499078"/>
    <lineage>
        <taxon>Bacteria</taxon>
        <taxon>Pseudomonadati</taxon>
        <taxon>Pseudomonadota</taxon>
        <taxon>Gammaproteobacteria</taxon>
        <taxon>Vibrionales</taxon>
        <taxon>Vibrionaceae</taxon>
        <taxon>Vibrio</taxon>
    </lineage>
</organism>
<reference evidence="5 6" key="1">
    <citation type="submission" date="2019-01" db="EMBL/GenBank/DDBJ databases">
        <title>Vibrio BEI176 sp. nov, a marine bacterium isolated from China: eastern marignal seas.</title>
        <authorList>
            <person name="Li B."/>
        </authorList>
    </citation>
    <scope>NUCLEOTIDE SEQUENCE [LARGE SCALE GENOMIC DNA]</scope>
    <source>
        <strain evidence="5 6">BEI176</strain>
    </source>
</reference>
<dbReference type="PANTHER" id="PTHR43436:SF2">
    <property type="entry name" value="ARAC_XYLS FAMILY TRANSCRIPTIONAL REGULATOR"/>
    <property type="match status" value="1"/>
</dbReference>
<evidence type="ECO:0000313" key="6">
    <source>
        <dbReference type="Proteomes" id="UP000297753"/>
    </source>
</evidence>